<evidence type="ECO:0000313" key="1">
    <source>
        <dbReference type="EMBL" id="CAG9792964.1"/>
    </source>
</evidence>
<dbReference type="EMBL" id="OU893336">
    <property type="protein sequence ID" value="CAG9792964.1"/>
    <property type="molecule type" value="Genomic_DNA"/>
</dbReference>
<dbReference type="OrthoDB" id="5967017at2759"/>
<dbReference type="Gene3D" id="3.30.420.10">
    <property type="entry name" value="Ribonuclease H-like superfamily/Ribonuclease H"/>
    <property type="match status" value="1"/>
</dbReference>
<reference evidence="1" key="2">
    <citation type="submission" date="2022-10" db="EMBL/GenBank/DDBJ databases">
        <authorList>
            <consortium name="ENA_rothamsted_submissions"/>
            <consortium name="culmorum"/>
            <person name="King R."/>
        </authorList>
    </citation>
    <scope>NUCLEOTIDE SEQUENCE</scope>
</reference>
<sequence>MNKEMYLGILKHKLIEAVKNMPYPINNVTFQHDNDPKHTAKIRKRIDILIGNDYYYSFLLNEKLKINEHLYLVDSIFGWICSGVQRNLKNEYVQVITYMQKETPMMPSPDLPLKEIQSQSKIIFI</sequence>
<dbReference type="Proteomes" id="UP001153714">
    <property type="component" value="Chromosome 5"/>
</dbReference>
<dbReference type="GO" id="GO:0003676">
    <property type="term" value="F:nucleic acid binding"/>
    <property type="evidence" value="ECO:0007669"/>
    <property type="project" value="InterPro"/>
</dbReference>
<organism evidence="1 2">
    <name type="scientific">Diatraea saccharalis</name>
    <name type="common">sugarcane borer</name>
    <dbReference type="NCBI Taxonomy" id="40085"/>
    <lineage>
        <taxon>Eukaryota</taxon>
        <taxon>Metazoa</taxon>
        <taxon>Ecdysozoa</taxon>
        <taxon>Arthropoda</taxon>
        <taxon>Hexapoda</taxon>
        <taxon>Insecta</taxon>
        <taxon>Pterygota</taxon>
        <taxon>Neoptera</taxon>
        <taxon>Endopterygota</taxon>
        <taxon>Lepidoptera</taxon>
        <taxon>Glossata</taxon>
        <taxon>Ditrysia</taxon>
        <taxon>Pyraloidea</taxon>
        <taxon>Crambidae</taxon>
        <taxon>Crambinae</taxon>
        <taxon>Diatraea</taxon>
    </lineage>
</organism>
<name>A0A9N9RAW8_9NEOP</name>
<protein>
    <submittedName>
        <fullName evidence="1">Uncharacterized protein</fullName>
    </submittedName>
</protein>
<dbReference type="InterPro" id="IPR036397">
    <property type="entry name" value="RNaseH_sf"/>
</dbReference>
<gene>
    <name evidence="1" type="ORF">DIATSA_LOCUS10445</name>
</gene>
<proteinExistence type="predicted"/>
<keyword evidence="2" id="KW-1185">Reference proteome</keyword>
<evidence type="ECO:0000313" key="2">
    <source>
        <dbReference type="Proteomes" id="UP001153714"/>
    </source>
</evidence>
<reference evidence="1" key="1">
    <citation type="submission" date="2021-12" db="EMBL/GenBank/DDBJ databases">
        <authorList>
            <person name="King R."/>
        </authorList>
    </citation>
    <scope>NUCLEOTIDE SEQUENCE</scope>
</reference>
<dbReference type="AlphaFoldDB" id="A0A9N9RAW8"/>
<accession>A0A9N9RAW8</accession>